<dbReference type="EMBL" id="WNBM01000001">
    <property type="protein sequence ID" value="MTT74729.1"/>
    <property type="molecule type" value="Genomic_DNA"/>
</dbReference>
<dbReference type="Gene3D" id="3.30.1330.90">
    <property type="entry name" value="D-3-phosphoglycerate dehydrogenase, domain 3"/>
    <property type="match status" value="1"/>
</dbReference>
<gene>
    <name evidence="11" type="ORF">GMD11_00400</name>
    <name evidence="12" type="ORF">GMD18_00395</name>
</gene>
<dbReference type="PROSITE" id="PS00671">
    <property type="entry name" value="D_2_HYDROXYACID_DH_3"/>
    <property type="match status" value="1"/>
</dbReference>
<dbReference type="OrthoDB" id="9805416at2"/>
<dbReference type="PANTHER" id="PTHR42938">
    <property type="entry name" value="FORMATE DEHYDROGENASE 1"/>
    <property type="match status" value="1"/>
</dbReference>
<dbReference type="InterPro" id="IPR029009">
    <property type="entry name" value="ASB_dom_sf"/>
</dbReference>
<evidence type="ECO:0000256" key="1">
    <source>
        <dbReference type="ARBA" id="ARBA00003800"/>
    </source>
</evidence>
<accession>A0A7X3BUE8</accession>
<evidence type="ECO:0000256" key="7">
    <source>
        <dbReference type="ARBA" id="ARBA00048126"/>
    </source>
</evidence>
<dbReference type="InterPro" id="IPR045626">
    <property type="entry name" value="PGDH_ASB_dom"/>
</dbReference>
<sequence>MERWTMKIIVTEKISDKGVALLQAVPDFDVDVRFDIEREELLKIIPEYDAIVVRSVTKINEEFYKHATNLKVVGRAGNGVDNIEMEGATKRGIIVVNTPESNIVSAAEHTIGLLLSSARNVVKAHKMIESRVWDRTGLKGSELLGKTLGIIGLGRIGGLVATRLQAFGMKIVAYDPYIADARFRKYSAEKCETLDELLEQADFISIHTPKTEETFDMITAKEFAKCKRGVRVVNCARGGLINENDLAAAIKEGIVASAGIDVLVDEPKPISPLIDLPECVLTPHLGADTTEAQDNVGIAIAEEVIAALHGEMVPNAVNLPTLQPTELKEMQGYLTLGEYLGKLYYQLEKAAVEKVEIIYTGEVAEMETGMLTRAVLKGVFEPILKERVNYVNAALTAESRGVDVIESKHAGKHNLLKVKIHSKGNIFTVAGTVFGEKEIRVIEIDGYQFDLTPAPFMLVARNQDKPGMIGQIGTLLGASKVNIATMQVSRNLKDGNAMMFMTVDSEVGKETLKLLQGLDGILQVNLVKL</sequence>
<evidence type="ECO:0000313" key="13">
    <source>
        <dbReference type="Proteomes" id="UP000443070"/>
    </source>
</evidence>
<dbReference type="Pfam" id="PF02826">
    <property type="entry name" value="2-Hacid_dh_C"/>
    <property type="match status" value="1"/>
</dbReference>
<comment type="pathway">
    <text evidence="2 9">Amino-acid biosynthesis; L-serine biosynthesis; L-serine from 3-phospho-D-glycerate: step 1/3.</text>
</comment>
<dbReference type="UniPathway" id="UPA00135">
    <property type="reaction ID" value="UER00196"/>
</dbReference>
<dbReference type="InterPro" id="IPR006236">
    <property type="entry name" value="PGDH"/>
</dbReference>
<protein>
    <recommendedName>
        <fullName evidence="4 9">D-3-phosphoglycerate dehydrogenase</fullName>
        <ecNumber evidence="9">1.1.1.95</ecNumber>
    </recommendedName>
</protein>
<evidence type="ECO:0000259" key="10">
    <source>
        <dbReference type="PROSITE" id="PS51671"/>
    </source>
</evidence>
<dbReference type="SUPFAM" id="SSF52283">
    <property type="entry name" value="Formate/glycerate dehydrogenase catalytic domain-like"/>
    <property type="match status" value="1"/>
</dbReference>
<comment type="caution">
    <text evidence="11">The sequence shown here is derived from an EMBL/GenBank/DDBJ whole genome shotgun (WGS) entry which is preliminary data.</text>
</comment>
<dbReference type="InterPro" id="IPR029753">
    <property type="entry name" value="D-isomer_DH_CS"/>
</dbReference>
<dbReference type="Proteomes" id="UP000443070">
    <property type="component" value="Unassembled WGS sequence"/>
</dbReference>
<dbReference type="Proteomes" id="UP000484547">
    <property type="component" value="Unassembled WGS sequence"/>
</dbReference>
<comment type="function">
    <text evidence="1">Catalyzes the reversible oxidation of 3-phospho-D-glycerate to 3-phosphonooxypyruvate, the first step of the phosphorylated L-serine biosynthesis pathway. Also catalyzes the reversible oxidation of 2-hydroxyglutarate to 2-oxoglutarate.</text>
</comment>
<dbReference type="InterPro" id="IPR045865">
    <property type="entry name" value="ACT-like_dom_sf"/>
</dbReference>
<evidence type="ECO:0000313" key="12">
    <source>
        <dbReference type="EMBL" id="MTU02860.1"/>
    </source>
</evidence>
<dbReference type="InterPro" id="IPR029752">
    <property type="entry name" value="D-isomer_DH_CS1"/>
</dbReference>
<dbReference type="EC" id="1.1.1.95" evidence="9"/>
<dbReference type="SUPFAM" id="SSF55021">
    <property type="entry name" value="ACT-like"/>
    <property type="match status" value="1"/>
</dbReference>
<feature type="domain" description="ACT" evidence="10">
    <location>
        <begin position="457"/>
        <end position="529"/>
    </location>
</feature>
<proteinExistence type="inferred from homology"/>
<keyword evidence="6 9" id="KW-0520">NAD</keyword>
<comment type="similarity">
    <text evidence="3 9">Belongs to the D-isomer specific 2-hydroxyacid dehydrogenase family.</text>
</comment>
<dbReference type="Gene3D" id="3.40.50.720">
    <property type="entry name" value="NAD(P)-binding Rossmann-like Domain"/>
    <property type="match status" value="2"/>
</dbReference>
<evidence type="ECO:0000256" key="6">
    <source>
        <dbReference type="ARBA" id="ARBA00023027"/>
    </source>
</evidence>
<dbReference type="PROSITE" id="PS00065">
    <property type="entry name" value="D_2_HYDROXYACID_DH_1"/>
    <property type="match status" value="1"/>
</dbReference>
<dbReference type="InterPro" id="IPR006140">
    <property type="entry name" value="D-isomer_DH_NAD-bd"/>
</dbReference>
<evidence type="ECO:0000256" key="5">
    <source>
        <dbReference type="ARBA" id="ARBA00023002"/>
    </source>
</evidence>
<dbReference type="InterPro" id="IPR036291">
    <property type="entry name" value="NAD(P)-bd_dom_sf"/>
</dbReference>
<evidence type="ECO:0000313" key="14">
    <source>
        <dbReference type="Proteomes" id="UP000484547"/>
    </source>
</evidence>
<dbReference type="FunFam" id="3.30.70.260:FF:000008">
    <property type="entry name" value="D-3-phosphoglycerate dehydrogenase, chloroplastic"/>
    <property type="match status" value="1"/>
</dbReference>
<dbReference type="CDD" id="cd12173">
    <property type="entry name" value="PGDH_4"/>
    <property type="match status" value="1"/>
</dbReference>
<dbReference type="InterPro" id="IPR006139">
    <property type="entry name" value="D-isomer_2_OHA_DH_cat_dom"/>
</dbReference>
<dbReference type="FunFam" id="3.40.50.720:FF:000021">
    <property type="entry name" value="D-3-phosphoglycerate dehydrogenase"/>
    <property type="match status" value="1"/>
</dbReference>
<dbReference type="CDD" id="cd04902">
    <property type="entry name" value="ACT_3PGDH-xct"/>
    <property type="match status" value="1"/>
</dbReference>
<organism evidence="11 14">
    <name type="scientific">Phascolarctobacterium faecium</name>
    <dbReference type="NCBI Taxonomy" id="33025"/>
    <lineage>
        <taxon>Bacteria</taxon>
        <taxon>Bacillati</taxon>
        <taxon>Bacillota</taxon>
        <taxon>Negativicutes</taxon>
        <taxon>Acidaminococcales</taxon>
        <taxon>Acidaminococcaceae</taxon>
        <taxon>Phascolarctobacterium</taxon>
    </lineage>
</organism>
<dbReference type="Pfam" id="PF19304">
    <property type="entry name" value="PGDH_inter"/>
    <property type="match status" value="1"/>
</dbReference>
<dbReference type="GO" id="GO:0006564">
    <property type="term" value="P:L-serine biosynthetic process"/>
    <property type="evidence" value="ECO:0007669"/>
    <property type="project" value="UniProtKB-UniRule"/>
</dbReference>
<dbReference type="AlphaFoldDB" id="A0A7X3BUE8"/>
<evidence type="ECO:0000256" key="3">
    <source>
        <dbReference type="ARBA" id="ARBA00005854"/>
    </source>
</evidence>
<comment type="catalytic activity">
    <reaction evidence="8 9">
        <text>(2R)-3-phosphoglycerate + NAD(+) = 3-phosphooxypyruvate + NADH + H(+)</text>
        <dbReference type="Rhea" id="RHEA:12641"/>
        <dbReference type="ChEBI" id="CHEBI:15378"/>
        <dbReference type="ChEBI" id="CHEBI:18110"/>
        <dbReference type="ChEBI" id="CHEBI:57540"/>
        <dbReference type="ChEBI" id="CHEBI:57945"/>
        <dbReference type="ChEBI" id="CHEBI:58272"/>
        <dbReference type="EC" id="1.1.1.95"/>
    </reaction>
</comment>
<dbReference type="FunFam" id="3.30.1330.90:FF:000003">
    <property type="entry name" value="D-3-phosphoglycerate dehydrogenase"/>
    <property type="match status" value="1"/>
</dbReference>
<reference evidence="13 14" key="1">
    <citation type="journal article" date="2019" name="Nat. Med.">
        <title>A library of human gut bacterial isolates paired with longitudinal multiomics data enables mechanistic microbiome research.</title>
        <authorList>
            <person name="Poyet M."/>
            <person name="Groussin M."/>
            <person name="Gibbons S.M."/>
            <person name="Avila-Pacheco J."/>
            <person name="Jiang X."/>
            <person name="Kearney S.M."/>
            <person name="Perrotta A.R."/>
            <person name="Berdy B."/>
            <person name="Zhao S."/>
            <person name="Lieberman T.D."/>
            <person name="Swanson P.K."/>
            <person name="Smith M."/>
            <person name="Roesemann S."/>
            <person name="Alexander J.E."/>
            <person name="Rich S.A."/>
            <person name="Livny J."/>
            <person name="Vlamakis H."/>
            <person name="Clish C."/>
            <person name="Bullock K."/>
            <person name="Deik A."/>
            <person name="Scott J."/>
            <person name="Pierce K.A."/>
            <person name="Xavier R.J."/>
            <person name="Alm E.J."/>
        </authorList>
    </citation>
    <scope>NUCLEOTIDE SEQUENCE [LARGE SCALE GENOMIC DNA]</scope>
    <source>
        <strain evidence="11 14">BIOML-A13</strain>
        <strain evidence="12 13">BIOML-A3</strain>
    </source>
</reference>
<evidence type="ECO:0000256" key="2">
    <source>
        <dbReference type="ARBA" id="ARBA00005216"/>
    </source>
</evidence>
<keyword evidence="13" id="KW-1185">Reference proteome</keyword>
<dbReference type="Gene3D" id="3.30.70.260">
    <property type="match status" value="1"/>
</dbReference>
<keyword evidence="9" id="KW-0718">Serine biosynthesis</keyword>
<comment type="catalytic activity">
    <reaction evidence="7">
        <text>(R)-2-hydroxyglutarate + NAD(+) = 2-oxoglutarate + NADH + H(+)</text>
        <dbReference type="Rhea" id="RHEA:49612"/>
        <dbReference type="ChEBI" id="CHEBI:15378"/>
        <dbReference type="ChEBI" id="CHEBI:15801"/>
        <dbReference type="ChEBI" id="CHEBI:16810"/>
        <dbReference type="ChEBI" id="CHEBI:57540"/>
        <dbReference type="ChEBI" id="CHEBI:57945"/>
        <dbReference type="EC" id="1.1.1.399"/>
    </reaction>
</comment>
<dbReference type="NCBIfam" id="TIGR01327">
    <property type="entry name" value="PGDH"/>
    <property type="match status" value="1"/>
</dbReference>
<evidence type="ECO:0000256" key="4">
    <source>
        <dbReference type="ARBA" id="ARBA00021582"/>
    </source>
</evidence>
<dbReference type="GO" id="GO:0004617">
    <property type="term" value="F:phosphoglycerate dehydrogenase activity"/>
    <property type="evidence" value="ECO:0007669"/>
    <property type="project" value="UniProtKB-UniRule"/>
</dbReference>
<dbReference type="PANTHER" id="PTHR42938:SF47">
    <property type="entry name" value="HYDROXYPYRUVATE REDUCTASE"/>
    <property type="match status" value="1"/>
</dbReference>
<dbReference type="GO" id="GO:0051287">
    <property type="term" value="F:NAD binding"/>
    <property type="evidence" value="ECO:0007669"/>
    <property type="project" value="UniProtKB-UniRule"/>
</dbReference>
<dbReference type="Pfam" id="PF01842">
    <property type="entry name" value="ACT"/>
    <property type="match status" value="1"/>
</dbReference>
<keyword evidence="9" id="KW-0028">Amino-acid biosynthesis</keyword>
<dbReference type="Pfam" id="PF00389">
    <property type="entry name" value="2-Hacid_dh"/>
    <property type="match status" value="1"/>
</dbReference>
<name>A0A7X3BUE8_9FIRM</name>
<keyword evidence="5 9" id="KW-0560">Oxidoreductase</keyword>
<evidence type="ECO:0000256" key="8">
    <source>
        <dbReference type="ARBA" id="ARBA00048731"/>
    </source>
</evidence>
<dbReference type="SUPFAM" id="SSF51735">
    <property type="entry name" value="NAD(P)-binding Rossmann-fold domains"/>
    <property type="match status" value="1"/>
</dbReference>
<dbReference type="EMBL" id="WNBW01000001">
    <property type="protein sequence ID" value="MTU02860.1"/>
    <property type="molecule type" value="Genomic_DNA"/>
</dbReference>
<dbReference type="PROSITE" id="PS51671">
    <property type="entry name" value="ACT"/>
    <property type="match status" value="1"/>
</dbReference>
<evidence type="ECO:0000256" key="9">
    <source>
        <dbReference type="RuleBase" id="RU363003"/>
    </source>
</evidence>
<dbReference type="SUPFAM" id="SSF143548">
    <property type="entry name" value="Serine metabolism enzymes domain"/>
    <property type="match status" value="1"/>
</dbReference>
<evidence type="ECO:0000313" key="11">
    <source>
        <dbReference type="EMBL" id="MTT74729.1"/>
    </source>
</evidence>
<dbReference type="InterPro" id="IPR002912">
    <property type="entry name" value="ACT_dom"/>
</dbReference>